<proteinExistence type="predicted"/>
<protein>
    <submittedName>
        <fullName evidence="1">Uncharacterized protein</fullName>
    </submittedName>
</protein>
<comment type="caution">
    <text evidence="1">The sequence shown here is derived from an EMBL/GenBank/DDBJ whole genome shotgun (WGS) entry which is preliminary data.</text>
</comment>
<sequence length="169" mass="18887">MIYPPYQTTTPTILQAIVKPSATPDTTTAMMMMMDRPRKHRGEEHRSEGRSAVAEDCSDVKPSDYDVLNHSPTFKPVGYLRTFSQAPPSKPDLELLRKKTHHQTTTFGERMPDFVLLACVEGERQEGFLLLHYFPSFPFKTGTAAADADDGATALVVHLHTYAALFFSP</sequence>
<gene>
    <name evidence="1" type="ORF">CAUJ_LOCUS13105</name>
</gene>
<dbReference type="Proteomes" id="UP000835052">
    <property type="component" value="Unassembled WGS sequence"/>
</dbReference>
<accession>A0A8S1HKL8</accession>
<keyword evidence="2" id="KW-1185">Reference proteome</keyword>
<organism evidence="1 2">
    <name type="scientific">Caenorhabditis auriculariae</name>
    <dbReference type="NCBI Taxonomy" id="2777116"/>
    <lineage>
        <taxon>Eukaryota</taxon>
        <taxon>Metazoa</taxon>
        <taxon>Ecdysozoa</taxon>
        <taxon>Nematoda</taxon>
        <taxon>Chromadorea</taxon>
        <taxon>Rhabditida</taxon>
        <taxon>Rhabditina</taxon>
        <taxon>Rhabditomorpha</taxon>
        <taxon>Rhabditoidea</taxon>
        <taxon>Rhabditidae</taxon>
        <taxon>Peloderinae</taxon>
        <taxon>Caenorhabditis</taxon>
    </lineage>
</organism>
<evidence type="ECO:0000313" key="2">
    <source>
        <dbReference type="Proteomes" id="UP000835052"/>
    </source>
</evidence>
<name>A0A8S1HKL8_9PELO</name>
<reference evidence="1" key="1">
    <citation type="submission" date="2020-10" db="EMBL/GenBank/DDBJ databases">
        <authorList>
            <person name="Kikuchi T."/>
        </authorList>
    </citation>
    <scope>NUCLEOTIDE SEQUENCE</scope>
    <source>
        <strain evidence="1">NKZ352</strain>
    </source>
</reference>
<evidence type="ECO:0000313" key="1">
    <source>
        <dbReference type="EMBL" id="CAD6197196.1"/>
    </source>
</evidence>
<dbReference type="EMBL" id="CAJGYM010000087">
    <property type="protein sequence ID" value="CAD6197196.1"/>
    <property type="molecule type" value="Genomic_DNA"/>
</dbReference>
<dbReference type="AlphaFoldDB" id="A0A8S1HKL8"/>